<keyword evidence="1" id="KW-0472">Membrane</keyword>
<name>A0A380MWW8_9GAMM</name>
<keyword evidence="3" id="KW-1185">Reference proteome</keyword>
<protein>
    <submittedName>
        <fullName evidence="2">Uncharacterized protein</fullName>
    </submittedName>
</protein>
<proteinExistence type="predicted"/>
<dbReference type="Proteomes" id="UP000254601">
    <property type="component" value="Unassembled WGS sequence"/>
</dbReference>
<organism evidence="2 3">
    <name type="scientific">Suttonella ornithocola</name>
    <dbReference type="NCBI Taxonomy" id="279832"/>
    <lineage>
        <taxon>Bacteria</taxon>
        <taxon>Pseudomonadati</taxon>
        <taxon>Pseudomonadota</taxon>
        <taxon>Gammaproteobacteria</taxon>
        <taxon>Cardiobacteriales</taxon>
        <taxon>Cardiobacteriaceae</taxon>
        <taxon>Suttonella</taxon>
    </lineage>
</organism>
<reference evidence="2 3" key="1">
    <citation type="submission" date="2018-06" db="EMBL/GenBank/DDBJ databases">
        <authorList>
            <consortium name="Pathogen Informatics"/>
            <person name="Doyle S."/>
        </authorList>
    </citation>
    <scope>NUCLEOTIDE SEQUENCE [LARGE SCALE GENOMIC DNA]</scope>
    <source>
        <strain evidence="2 3">NCTC13337</strain>
    </source>
</reference>
<feature type="transmembrane region" description="Helical" evidence="1">
    <location>
        <begin position="111"/>
        <end position="130"/>
    </location>
</feature>
<dbReference type="EMBL" id="UHIC01000001">
    <property type="protein sequence ID" value="SUO96772.1"/>
    <property type="molecule type" value="Genomic_DNA"/>
</dbReference>
<evidence type="ECO:0000256" key="1">
    <source>
        <dbReference type="SAM" id="Phobius"/>
    </source>
</evidence>
<dbReference type="AlphaFoldDB" id="A0A380MWW8"/>
<evidence type="ECO:0000313" key="3">
    <source>
        <dbReference type="Proteomes" id="UP000254601"/>
    </source>
</evidence>
<gene>
    <name evidence="2" type="ORF">NCTC13337_02011</name>
</gene>
<keyword evidence="1" id="KW-1133">Transmembrane helix</keyword>
<dbReference type="RefSeq" id="WP_072577398.1">
    <property type="nucleotide sequence ID" value="NZ_LWHB01000170.1"/>
</dbReference>
<sequence length="132" mass="14922">MANLSNIHQLIEQLNQNDRSAIIALIDLKMEGDMQQVLNKLDVMAHNINAKFSAMDAKFEAKLDAVNARFDAVDARFDALEKGINTRFDALEKGTNARFIALENSIASIRWWNMTAIGFIGLLFVFLRFFPS</sequence>
<dbReference type="OrthoDB" id="7098848at2"/>
<evidence type="ECO:0000313" key="2">
    <source>
        <dbReference type="EMBL" id="SUO96772.1"/>
    </source>
</evidence>
<dbReference type="Gene3D" id="3.90.20.10">
    <property type="match status" value="1"/>
</dbReference>
<accession>A0A380MWW8</accession>
<keyword evidence="1" id="KW-0812">Transmembrane</keyword>